<evidence type="ECO:0000313" key="3">
    <source>
        <dbReference type="Proteomes" id="UP000435187"/>
    </source>
</evidence>
<gene>
    <name evidence="2" type="ORF">GH885_12045</name>
</gene>
<evidence type="ECO:0000259" key="1">
    <source>
        <dbReference type="Pfam" id="PF01261"/>
    </source>
</evidence>
<dbReference type="Pfam" id="PF01261">
    <property type="entry name" value="AP_endonuc_2"/>
    <property type="match status" value="1"/>
</dbReference>
<dbReference type="EMBL" id="WJEE01000025">
    <property type="protein sequence ID" value="MRI67066.1"/>
    <property type="molecule type" value="Genomic_DNA"/>
</dbReference>
<dbReference type="InterPro" id="IPR036237">
    <property type="entry name" value="Xyl_isomerase-like_sf"/>
</dbReference>
<dbReference type="PANTHER" id="PTHR12110">
    <property type="entry name" value="HYDROXYPYRUVATE ISOMERASE"/>
    <property type="match status" value="1"/>
</dbReference>
<feature type="domain" description="Xylose isomerase-like TIM barrel" evidence="1">
    <location>
        <begin position="20"/>
        <end position="268"/>
    </location>
</feature>
<reference evidence="2 3" key="1">
    <citation type="submission" date="2019-10" db="EMBL/GenBank/DDBJ databases">
        <title>Gracilibacillus salitolerans sp. nov., a moderate halophile isolated from a saline soil in northwest China.</title>
        <authorList>
            <person name="Gan L."/>
        </authorList>
    </citation>
    <scope>NUCLEOTIDE SEQUENCE [LARGE SCALE GENOMIC DNA]</scope>
    <source>
        <strain evidence="2 3">TP2-8</strain>
    </source>
</reference>
<name>A0A6N7R3A2_9BACI</name>
<dbReference type="InterPro" id="IPR013022">
    <property type="entry name" value="Xyl_isomerase-like_TIM-brl"/>
</dbReference>
<proteinExistence type="predicted"/>
<sequence length="276" mass="31090">MKLAFSSNGFKKYSILETIDILAEIGYDGIEILQDIPHAFPPDTTEEKLIEIQQRLDYRQIGISNMNAFMTYGYIDNWRPSFVESEAGERRRRIDHTHSCIDMAARLGAKTLSTQPGGPMQGVDSAWANKVFIEAMEELADHAEKAGVTILVEPEPDLTIETSDQFIEFKKAVPSDAIALNFDIGHFFCVNEDPVKLVDKLLPYTKHYHLEDIAASRVHEHMIPGTGSIDIPGVLKKIKDTGYDGFITIELYPYQTTAIETAKQSYDYVRGILNEL</sequence>
<keyword evidence="3" id="KW-1185">Reference proteome</keyword>
<dbReference type="SUPFAM" id="SSF51658">
    <property type="entry name" value="Xylose isomerase-like"/>
    <property type="match status" value="1"/>
</dbReference>
<dbReference type="InterPro" id="IPR050312">
    <property type="entry name" value="IolE/XylAMocC-like"/>
</dbReference>
<dbReference type="AlphaFoldDB" id="A0A6N7R3A2"/>
<organism evidence="2 3">
    <name type="scientific">Gracilibacillus thailandensis</name>
    <dbReference type="NCBI Taxonomy" id="563735"/>
    <lineage>
        <taxon>Bacteria</taxon>
        <taxon>Bacillati</taxon>
        <taxon>Bacillota</taxon>
        <taxon>Bacilli</taxon>
        <taxon>Bacillales</taxon>
        <taxon>Bacillaceae</taxon>
        <taxon>Gracilibacillus</taxon>
    </lineage>
</organism>
<comment type="caution">
    <text evidence="2">The sequence shown here is derived from an EMBL/GenBank/DDBJ whole genome shotgun (WGS) entry which is preliminary data.</text>
</comment>
<accession>A0A6N7R3A2</accession>
<dbReference type="Proteomes" id="UP000435187">
    <property type="component" value="Unassembled WGS sequence"/>
</dbReference>
<evidence type="ECO:0000313" key="2">
    <source>
        <dbReference type="EMBL" id="MRI67066.1"/>
    </source>
</evidence>
<protein>
    <submittedName>
        <fullName evidence="2">TIM barrel protein</fullName>
    </submittedName>
</protein>
<dbReference type="Gene3D" id="3.20.20.150">
    <property type="entry name" value="Divalent-metal-dependent TIM barrel enzymes"/>
    <property type="match status" value="1"/>
</dbReference>